<reference evidence="3 4" key="1">
    <citation type="submission" date="2024-02" db="EMBL/GenBank/DDBJ databases">
        <title>Genome analysis and characterization of Microbaculum marinisediminis sp. nov., isolated from marine sediment.</title>
        <authorList>
            <person name="Du Z.-J."/>
            <person name="Ye Y.-Q."/>
            <person name="Zhang Z.-R."/>
            <person name="Yuan S.-M."/>
            <person name="Zhang X.-Y."/>
        </authorList>
    </citation>
    <scope>NUCLEOTIDE SEQUENCE [LARGE SCALE GENOMIC DNA]</scope>
    <source>
        <strain evidence="3 4">SDUM1044001</strain>
    </source>
</reference>
<comment type="caution">
    <text evidence="3">The sequence shown here is derived from an EMBL/GenBank/DDBJ whole genome shotgun (WGS) entry which is preliminary data.</text>
</comment>
<accession>A0AAW9S3Y7</accession>
<dbReference type="InterPro" id="IPR013766">
    <property type="entry name" value="Thioredoxin_domain"/>
</dbReference>
<evidence type="ECO:0000259" key="2">
    <source>
        <dbReference type="PROSITE" id="PS51352"/>
    </source>
</evidence>
<dbReference type="RefSeq" id="WP_340332570.1">
    <property type="nucleotide sequence ID" value="NZ_JAZHOF010000014.1"/>
</dbReference>
<dbReference type="SUPFAM" id="SSF52833">
    <property type="entry name" value="Thioredoxin-like"/>
    <property type="match status" value="1"/>
</dbReference>
<dbReference type="AlphaFoldDB" id="A0AAW9S3Y7"/>
<gene>
    <name evidence="3" type="ORF">V3328_25615</name>
</gene>
<keyword evidence="1" id="KW-0175">Coiled coil</keyword>
<dbReference type="InterPro" id="IPR010296">
    <property type="entry name" value="DUF899_thioredox"/>
</dbReference>
<evidence type="ECO:0000256" key="1">
    <source>
        <dbReference type="SAM" id="Coils"/>
    </source>
</evidence>
<sequence length="189" mass="21158">MDYADASGKLADYRRRIAALRAEMRDLQDRAEPQPVEDYVLQSTTGEVRLSEAFGGKDDLIVIHNMGRSCPYCTLWADGYNGVYEHLADRAAFVVTSPDSPAEQAAFAQSRGWRFPMLSHRGSSFADDMGYRGDNGWLPGTSVFRRDTGGIVRVSDAGFSPGDDFCSLWHFLDLLDGGRRGWRPKYRYG</sequence>
<organism evidence="3 4">
    <name type="scientific">Microbaculum marinum</name>
    <dbReference type="NCBI Taxonomy" id="1764581"/>
    <lineage>
        <taxon>Bacteria</taxon>
        <taxon>Pseudomonadati</taxon>
        <taxon>Pseudomonadota</taxon>
        <taxon>Alphaproteobacteria</taxon>
        <taxon>Hyphomicrobiales</taxon>
        <taxon>Tepidamorphaceae</taxon>
        <taxon>Microbaculum</taxon>
    </lineage>
</organism>
<keyword evidence="4" id="KW-1185">Reference proteome</keyword>
<protein>
    <submittedName>
        <fullName evidence="3">DUF899 family protein</fullName>
    </submittedName>
</protein>
<dbReference type="PROSITE" id="PS51352">
    <property type="entry name" value="THIOREDOXIN_2"/>
    <property type="match status" value="1"/>
</dbReference>
<name>A0AAW9S3Y7_9HYPH</name>
<dbReference type="Pfam" id="PF05988">
    <property type="entry name" value="DUF899"/>
    <property type="match status" value="1"/>
</dbReference>
<feature type="domain" description="Thioredoxin" evidence="2">
    <location>
        <begin position="30"/>
        <end position="180"/>
    </location>
</feature>
<evidence type="ECO:0000313" key="3">
    <source>
        <dbReference type="EMBL" id="MEJ8574878.1"/>
    </source>
</evidence>
<dbReference type="Proteomes" id="UP001378188">
    <property type="component" value="Unassembled WGS sequence"/>
</dbReference>
<dbReference type="InterPro" id="IPR036249">
    <property type="entry name" value="Thioredoxin-like_sf"/>
</dbReference>
<feature type="coiled-coil region" evidence="1">
    <location>
        <begin position="3"/>
        <end position="30"/>
    </location>
</feature>
<dbReference type="Gene3D" id="3.40.30.10">
    <property type="entry name" value="Glutaredoxin"/>
    <property type="match status" value="1"/>
</dbReference>
<proteinExistence type="predicted"/>
<dbReference type="EMBL" id="JAZHOF010000014">
    <property type="protein sequence ID" value="MEJ8574878.1"/>
    <property type="molecule type" value="Genomic_DNA"/>
</dbReference>
<evidence type="ECO:0000313" key="4">
    <source>
        <dbReference type="Proteomes" id="UP001378188"/>
    </source>
</evidence>